<reference evidence="2" key="1">
    <citation type="journal article" date="2008" name="PLoS ONE">
        <title>Survival in nuclear waste, extreme resistance, and potential applications gleaned from the genome sequence of Kineococcus radiotolerans SRS30216.</title>
        <authorList>
            <person name="Bagwell C.E."/>
            <person name="Bhat S."/>
            <person name="Hawkins G.M."/>
            <person name="Smith B.W."/>
            <person name="Biswas T."/>
            <person name="Hoover T.R."/>
            <person name="Saunders E."/>
            <person name="Han C.S."/>
            <person name="Tsodikov O.V."/>
            <person name="Shimkets L.J."/>
        </authorList>
    </citation>
    <scope>NUCLEOTIDE SEQUENCE [LARGE SCALE GENOMIC DNA]</scope>
    <source>
        <strain evidence="2">ATCC BAA-149 / DSM 14245 / SRS30216</strain>
    </source>
</reference>
<evidence type="ECO:0000313" key="2">
    <source>
        <dbReference type="Proteomes" id="UP000001116"/>
    </source>
</evidence>
<evidence type="ECO:0000313" key="1">
    <source>
        <dbReference type="EMBL" id="ABS06130.1"/>
    </source>
</evidence>
<protein>
    <submittedName>
        <fullName evidence="1">Uncharacterized protein</fullName>
    </submittedName>
</protein>
<dbReference type="RefSeq" id="WP_012001892.1">
    <property type="nucleotide sequence ID" value="NC_009806.1"/>
</dbReference>
<organism evidence="1 2">
    <name type="scientific">Kineococcus radiotolerans (strain ATCC BAA-149 / DSM 14245 / SRS30216)</name>
    <dbReference type="NCBI Taxonomy" id="266940"/>
    <lineage>
        <taxon>Bacteria</taxon>
        <taxon>Bacillati</taxon>
        <taxon>Actinomycetota</taxon>
        <taxon>Actinomycetes</taxon>
        <taxon>Kineosporiales</taxon>
        <taxon>Kineosporiaceae</taxon>
        <taxon>Kineococcus</taxon>
    </lineage>
</organism>
<dbReference type="EMBL" id="CP000751">
    <property type="protein sequence ID" value="ABS06130.1"/>
    <property type="molecule type" value="Genomic_DNA"/>
</dbReference>
<keyword evidence="1" id="KW-0614">Plasmid</keyword>
<dbReference type="HOGENOM" id="CLU_2916444_0_0_11"/>
<geneLocation type="plasmid" evidence="1 2">
    <name>pKRAD01</name>
</geneLocation>
<sequence length="61" mass="6113">MTTALDKAPAAASQQLAALAAAVDEGRVTRRGLAAHGVTYADLAPYAEHGPSAWIIGPAVA</sequence>
<gene>
    <name evidence="1" type="ordered locus">Krad_4672</name>
</gene>
<accession>A6WH41</accession>
<dbReference type="AlphaFoldDB" id="A6WH41"/>
<keyword evidence="2" id="KW-1185">Reference proteome</keyword>
<dbReference type="KEGG" id="kra:Krad_4672"/>
<name>A6WH41_KINRD</name>
<proteinExistence type="predicted"/>
<dbReference type="Proteomes" id="UP000001116">
    <property type="component" value="Plasmid pKRAD01"/>
</dbReference>